<keyword evidence="2" id="KW-1185">Reference proteome</keyword>
<dbReference type="Proteomes" id="UP000472265">
    <property type="component" value="Unassembled WGS sequence"/>
</dbReference>
<name>A0A671XAS4_SPAAU</name>
<reference evidence="1" key="2">
    <citation type="submission" date="2025-09" db="UniProtKB">
        <authorList>
            <consortium name="Ensembl"/>
        </authorList>
    </citation>
    <scope>IDENTIFICATION</scope>
</reference>
<dbReference type="AlphaFoldDB" id="A0A671XAS4"/>
<evidence type="ECO:0000313" key="2">
    <source>
        <dbReference type="Proteomes" id="UP000472265"/>
    </source>
</evidence>
<dbReference type="InParanoid" id="A0A671XAS4"/>
<protein>
    <submittedName>
        <fullName evidence="1">Uncharacterized protein</fullName>
    </submittedName>
</protein>
<sequence length="59" mass="6689">MHTLQRMMGECVCVVSLEGKLCDSVLRRSQKLKTQRLQRSVVQAGGGGRGLWSPYPRYH</sequence>
<proteinExistence type="predicted"/>
<organism evidence="1 2">
    <name type="scientific">Sparus aurata</name>
    <name type="common">Gilthead sea bream</name>
    <dbReference type="NCBI Taxonomy" id="8175"/>
    <lineage>
        <taxon>Eukaryota</taxon>
        <taxon>Metazoa</taxon>
        <taxon>Chordata</taxon>
        <taxon>Craniata</taxon>
        <taxon>Vertebrata</taxon>
        <taxon>Euteleostomi</taxon>
        <taxon>Actinopterygii</taxon>
        <taxon>Neopterygii</taxon>
        <taxon>Teleostei</taxon>
        <taxon>Neoteleostei</taxon>
        <taxon>Acanthomorphata</taxon>
        <taxon>Eupercaria</taxon>
        <taxon>Spariformes</taxon>
        <taxon>Sparidae</taxon>
        <taxon>Sparus</taxon>
    </lineage>
</organism>
<evidence type="ECO:0000313" key="1">
    <source>
        <dbReference type="Ensembl" id="ENSSAUP00010048189.1"/>
    </source>
</evidence>
<accession>A0A671XAS4</accession>
<dbReference type="Ensembl" id="ENSSAUT00010050682.1">
    <property type="protein sequence ID" value="ENSSAUP00010048189.1"/>
    <property type="gene ID" value="ENSSAUG00010020078.1"/>
</dbReference>
<reference evidence="1" key="1">
    <citation type="submission" date="2025-08" db="UniProtKB">
        <authorList>
            <consortium name="Ensembl"/>
        </authorList>
    </citation>
    <scope>IDENTIFICATION</scope>
</reference>